<dbReference type="AlphaFoldDB" id="A0AAX3BES0"/>
<dbReference type="EMBL" id="CP073355">
    <property type="protein sequence ID" value="URA10844.1"/>
    <property type="molecule type" value="Genomic_DNA"/>
</dbReference>
<dbReference type="GO" id="GO:0102031">
    <property type="term" value="F:4-acetamido-4,6-dideoxy-D-galactose transferase activity"/>
    <property type="evidence" value="ECO:0007669"/>
    <property type="project" value="UniProtKB-EC"/>
</dbReference>
<gene>
    <name evidence="6" type="ORF">KDW03_03295</name>
</gene>
<keyword evidence="5" id="KW-0472">Membrane</keyword>
<sequence>MAFVETGMIVHVIVLDKFLPSFIDFVSKHFDITKHRFIFIGKPEYKYGLTINHPVEWIDKKTKVFRLLRYMYEAKKIILHGLWVERINQLLFIQPWLLKKCYWVMWGGDFYFPEQQSWIKKKVIKKMGHFITYVKGDYELTQKWYRAKGEYHECFMYPSNLYKEYDVKSKKHTTLNILVGNSATDTNNHREIFNKLEKYKNENIQIFAPLSYGDENYAKEVIAYGKRLFGDKFVPLTDFMAFEKYIEFLSSIDIAIFAHNRQQAMGTIITLLGMGKKVYMRKDTTPWELFEKIGVKVFDVENIRLETIDKNLGSKNRKRIEEYFSEANYLKQLKKLFEEE</sequence>
<dbReference type="RefSeq" id="WP_271435971.1">
    <property type="nucleotide sequence ID" value="NZ_CP073355.1"/>
</dbReference>
<keyword evidence="3 6" id="KW-0328">Glycosyltransferase</keyword>
<dbReference type="GO" id="GO:0008417">
    <property type="term" value="F:fucosyltransferase activity"/>
    <property type="evidence" value="ECO:0007669"/>
    <property type="project" value="InterPro"/>
</dbReference>
<protein>
    <submittedName>
        <fullName evidence="6">TDP-N-acetylfucosamine:lipid II N-acetylfucosaminyltransferase</fullName>
        <ecNumber evidence="6">2.4.1.325</ecNumber>
    </submittedName>
</protein>
<dbReference type="Proteomes" id="UP001056539">
    <property type="component" value="Chromosome"/>
</dbReference>
<organism evidence="6 7">
    <name type="scientific">Thermospira aquatica</name>
    <dbReference type="NCBI Taxonomy" id="2828656"/>
    <lineage>
        <taxon>Bacteria</taxon>
        <taxon>Pseudomonadati</taxon>
        <taxon>Spirochaetota</taxon>
        <taxon>Spirochaetia</taxon>
        <taxon>Brevinematales</taxon>
        <taxon>Thermospiraceae</taxon>
        <taxon>Thermospira</taxon>
    </lineage>
</organism>
<dbReference type="KEGG" id="taqu:KDW03_03295"/>
<evidence type="ECO:0000256" key="1">
    <source>
        <dbReference type="ARBA" id="ARBA00022475"/>
    </source>
</evidence>
<evidence type="ECO:0000256" key="4">
    <source>
        <dbReference type="ARBA" id="ARBA00022679"/>
    </source>
</evidence>
<evidence type="ECO:0000256" key="2">
    <source>
        <dbReference type="ARBA" id="ARBA00022519"/>
    </source>
</evidence>
<accession>A0AAX3BES0</accession>
<keyword evidence="7" id="KW-1185">Reference proteome</keyword>
<dbReference type="EC" id="2.4.1.325" evidence="6"/>
<proteinExistence type="predicted"/>
<dbReference type="Pfam" id="PF07429">
    <property type="entry name" value="Glyco_transf_56"/>
    <property type="match status" value="1"/>
</dbReference>
<dbReference type="GO" id="GO:0009246">
    <property type="term" value="P:enterobacterial common antigen biosynthetic process"/>
    <property type="evidence" value="ECO:0007669"/>
    <property type="project" value="InterPro"/>
</dbReference>
<keyword evidence="4 6" id="KW-0808">Transferase</keyword>
<evidence type="ECO:0000313" key="6">
    <source>
        <dbReference type="EMBL" id="URA10844.1"/>
    </source>
</evidence>
<dbReference type="InterPro" id="IPR009993">
    <property type="entry name" value="WecF"/>
</dbReference>
<evidence type="ECO:0000256" key="5">
    <source>
        <dbReference type="ARBA" id="ARBA00023136"/>
    </source>
</evidence>
<keyword evidence="2" id="KW-0997">Cell inner membrane</keyword>
<keyword evidence="1" id="KW-1003">Cell membrane</keyword>
<reference evidence="6" key="2">
    <citation type="submission" date="2022-06" db="EMBL/GenBank/DDBJ databases">
        <title>Thermospira aquatica gen. nov., sp. nov.</title>
        <authorList>
            <person name="Ben Ali Gam Z."/>
            <person name="Labat M."/>
        </authorList>
    </citation>
    <scope>NUCLEOTIDE SEQUENCE</scope>
    <source>
        <strain evidence="6">F1F22</strain>
    </source>
</reference>
<reference evidence="6" key="1">
    <citation type="submission" date="2021-04" db="EMBL/GenBank/DDBJ databases">
        <authorList>
            <person name="Postec A."/>
        </authorList>
    </citation>
    <scope>NUCLEOTIDE SEQUENCE</scope>
    <source>
        <strain evidence="6">F1F22</strain>
    </source>
</reference>
<evidence type="ECO:0000313" key="7">
    <source>
        <dbReference type="Proteomes" id="UP001056539"/>
    </source>
</evidence>
<evidence type="ECO:0000256" key="3">
    <source>
        <dbReference type="ARBA" id="ARBA00022676"/>
    </source>
</evidence>
<name>A0AAX3BES0_9SPIR</name>